<feature type="transmembrane region" description="Helical" evidence="1">
    <location>
        <begin position="370"/>
        <end position="388"/>
    </location>
</feature>
<accession>A0A3A8AXD8</accession>
<keyword evidence="1" id="KW-0812">Transmembrane</keyword>
<protein>
    <submittedName>
        <fullName evidence="2">Uncharacterized protein</fullName>
    </submittedName>
</protein>
<dbReference type="InterPro" id="IPR051344">
    <property type="entry name" value="Vgb"/>
</dbReference>
<reference evidence="2 3" key="1">
    <citation type="submission" date="2018-09" db="EMBL/GenBank/DDBJ databases">
        <title>Roseovarius spongiae sp. nov., isolated from a marine sponge.</title>
        <authorList>
            <person name="Zhuang L."/>
            <person name="Luo L."/>
        </authorList>
    </citation>
    <scope>NUCLEOTIDE SEQUENCE [LARGE SCALE GENOMIC DNA]</scope>
    <source>
        <strain evidence="2 3">HN-E21</strain>
    </source>
</reference>
<dbReference type="PANTHER" id="PTHR40274:SF3">
    <property type="entry name" value="VIRGINIAMYCIN B LYASE"/>
    <property type="match status" value="1"/>
</dbReference>
<name>A0A3A8AXD8_9RHOB</name>
<keyword evidence="1" id="KW-1133">Transmembrane helix</keyword>
<evidence type="ECO:0000313" key="2">
    <source>
        <dbReference type="EMBL" id="RKF17118.1"/>
    </source>
</evidence>
<organism evidence="2 3">
    <name type="scientific">Roseovarius spongiae</name>
    <dbReference type="NCBI Taxonomy" id="2320272"/>
    <lineage>
        <taxon>Bacteria</taxon>
        <taxon>Pseudomonadati</taxon>
        <taxon>Pseudomonadota</taxon>
        <taxon>Alphaproteobacteria</taxon>
        <taxon>Rhodobacterales</taxon>
        <taxon>Roseobacteraceae</taxon>
        <taxon>Roseovarius</taxon>
    </lineage>
</organism>
<proteinExistence type="predicted"/>
<dbReference type="Proteomes" id="UP000281128">
    <property type="component" value="Unassembled WGS sequence"/>
</dbReference>
<dbReference type="AlphaFoldDB" id="A0A3A8AXD8"/>
<dbReference type="PANTHER" id="PTHR40274">
    <property type="entry name" value="VIRGINIAMYCIN B LYASE"/>
    <property type="match status" value="1"/>
</dbReference>
<dbReference type="InterPro" id="IPR015943">
    <property type="entry name" value="WD40/YVTN_repeat-like_dom_sf"/>
</dbReference>
<dbReference type="Gene3D" id="2.130.10.10">
    <property type="entry name" value="YVTN repeat-like/Quinoprotein amine dehydrogenase"/>
    <property type="match status" value="1"/>
</dbReference>
<evidence type="ECO:0000256" key="1">
    <source>
        <dbReference type="SAM" id="Phobius"/>
    </source>
</evidence>
<comment type="caution">
    <text evidence="2">The sequence shown here is derived from an EMBL/GenBank/DDBJ whole genome shotgun (WGS) entry which is preliminary data.</text>
</comment>
<sequence>MNWSNAGGADNNGGTSTADDVAIQQYVRTAGTNNRTIAIDANNDVWVGGFGNKMHQRIDGNTGATDPAFDLSPGGYGGLIDGNGVLWSSGWSTNRTARYDTINGVQLADAVTPNGGDRSYGLGIDSQGNVWNSHLNTRLSKFAPDGTHLGTFAGGGNGGRGVTVTPDDNVWVANSFSSTVSRFDNAGNLIKTIGVGSTPTGISVDSNGKVWVTNQGSNNVMRIDPQGGGDNKGAVELTVDLGAGARPYNYSDMTGSVVGGVTNPSGTWRNVVDSGMLGSLWDKIMWNQEAEGSIPAGTGIVVEARFADTLLDLGGATWASYGQMDDLTGMTGRFAEILVTLTRPGTPGAPTPVLSDLKLTTKTTVVPLPMPAWLLLTGLFGLFGAGRLRSRSS</sequence>
<gene>
    <name evidence="2" type="ORF">D6850_06285</name>
</gene>
<evidence type="ECO:0000313" key="3">
    <source>
        <dbReference type="Proteomes" id="UP000281128"/>
    </source>
</evidence>
<dbReference type="SUPFAM" id="SSF101898">
    <property type="entry name" value="NHL repeat"/>
    <property type="match status" value="1"/>
</dbReference>
<keyword evidence="3" id="KW-1185">Reference proteome</keyword>
<dbReference type="EMBL" id="RAPE01000001">
    <property type="protein sequence ID" value="RKF17118.1"/>
    <property type="molecule type" value="Genomic_DNA"/>
</dbReference>
<keyword evidence="1" id="KW-0472">Membrane</keyword>